<evidence type="ECO:0000259" key="1">
    <source>
        <dbReference type="Pfam" id="PF01926"/>
    </source>
</evidence>
<evidence type="ECO:0000313" key="3">
    <source>
        <dbReference type="Proteomes" id="UP000826775"/>
    </source>
</evidence>
<organism evidence="2 3">
    <name type="scientific">Helicobacter gastrocanis</name>
    <dbReference type="NCBI Taxonomy" id="2849641"/>
    <lineage>
        <taxon>Bacteria</taxon>
        <taxon>Pseudomonadati</taxon>
        <taxon>Campylobacterota</taxon>
        <taxon>Epsilonproteobacteria</taxon>
        <taxon>Campylobacterales</taxon>
        <taxon>Helicobacteraceae</taxon>
        <taxon>Helicobacter</taxon>
    </lineage>
</organism>
<proteinExistence type="predicted"/>
<dbReference type="EMBL" id="AP024814">
    <property type="protein sequence ID" value="BCZ17433.1"/>
    <property type="molecule type" value="Genomic_DNA"/>
</dbReference>
<dbReference type="Gene3D" id="3.40.50.300">
    <property type="entry name" value="P-loop containing nucleotide triphosphate hydrolases"/>
    <property type="match status" value="1"/>
</dbReference>
<evidence type="ECO:0000313" key="2">
    <source>
        <dbReference type="EMBL" id="BCZ17433.1"/>
    </source>
</evidence>
<dbReference type="InterPro" id="IPR027417">
    <property type="entry name" value="P-loop_NTPase"/>
</dbReference>
<gene>
    <name evidence="2" type="ORF">NHP190003_07150</name>
</gene>
<dbReference type="Pfam" id="PF01926">
    <property type="entry name" value="MMR_HSR1"/>
    <property type="match status" value="1"/>
</dbReference>
<protein>
    <recommendedName>
        <fullName evidence="1">G domain-containing protein</fullName>
    </recommendedName>
</protein>
<keyword evidence="3" id="KW-1185">Reference proteome</keyword>
<reference evidence="2 3" key="1">
    <citation type="submission" date="2021-07" db="EMBL/GenBank/DDBJ databases">
        <title>Novel Helicobacter sp. Isolated from a dog.</title>
        <authorList>
            <person name="Rimbara E."/>
            <person name="Suzuki M."/>
        </authorList>
    </citation>
    <scope>NUCLEOTIDE SEQUENCE [LARGE SCALE GENOMIC DNA]</scope>
    <source>
        <strain evidence="3">NHP19-003</strain>
    </source>
</reference>
<sequence>MAKAVFLYGSPGVGKTELGNVLIEEKFEGGYRQTTQVKVREKKGFFGGLKFVVVDCTGLNHSQNEAKIAEVKKQYDLDNSDCKSVYVFDANKPSSCDRSDLDSHKRHTNEFYCLGTHRDKISSDEYNRWIKELQSSCSVNIFDLTKAPYSDICSFLGL</sequence>
<accession>A0ABM7SA41</accession>
<dbReference type="SUPFAM" id="SSF52540">
    <property type="entry name" value="P-loop containing nucleoside triphosphate hydrolases"/>
    <property type="match status" value="1"/>
</dbReference>
<feature type="domain" description="G" evidence="1">
    <location>
        <begin position="5"/>
        <end position="94"/>
    </location>
</feature>
<dbReference type="InterPro" id="IPR006073">
    <property type="entry name" value="GTP-bd"/>
</dbReference>
<name>A0ABM7SA41_9HELI</name>
<dbReference type="RefSeq" id="WP_221280743.1">
    <property type="nucleotide sequence ID" value="NZ_AP024814.1"/>
</dbReference>
<dbReference type="Proteomes" id="UP000826775">
    <property type="component" value="Chromosome"/>
</dbReference>